<protein>
    <submittedName>
        <fullName evidence="1">Uncharacterized protein</fullName>
    </submittedName>
</protein>
<evidence type="ECO:0000313" key="1">
    <source>
        <dbReference type="EnsemblPlants" id="AET6Gv20426400.1"/>
    </source>
</evidence>
<accession>A0A453NN93</accession>
<organism evidence="1 2">
    <name type="scientific">Aegilops tauschii subsp. strangulata</name>
    <name type="common">Goatgrass</name>
    <dbReference type="NCBI Taxonomy" id="200361"/>
    <lineage>
        <taxon>Eukaryota</taxon>
        <taxon>Viridiplantae</taxon>
        <taxon>Streptophyta</taxon>
        <taxon>Embryophyta</taxon>
        <taxon>Tracheophyta</taxon>
        <taxon>Spermatophyta</taxon>
        <taxon>Magnoliopsida</taxon>
        <taxon>Liliopsida</taxon>
        <taxon>Poales</taxon>
        <taxon>Poaceae</taxon>
        <taxon>BOP clade</taxon>
        <taxon>Pooideae</taxon>
        <taxon>Triticodae</taxon>
        <taxon>Triticeae</taxon>
        <taxon>Triticinae</taxon>
        <taxon>Aegilops</taxon>
    </lineage>
</organism>
<reference evidence="1" key="5">
    <citation type="journal article" date="2021" name="G3 (Bethesda)">
        <title>Aegilops tauschii genome assembly Aet v5.0 features greater sequence contiguity and improved annotation.</title>
        <authorList>
            <person name="Wang L."/>
            <person name="Zhu T."/>
            <person name="Rodriguez J.C."/>
            <person name="Deal K.R."/>
            <person name="Dubcovsky J."/>
            <person name="McGuire P.E."/>
            <person name="Lux T."/>
            <person name="Spannagl M."/>
            <person name="Mayer K.F.X."/>
            <person name="Baldrich P."/>
            <person name="Meyers B.C."/>
            <person name="Huo N."/>
            <person name="Gu Y.Q."/>
            <person name="Zhou H."/>
            <person name="Devos K.M."/>
            <person name="Bennetzen J.L."/>
            <person name="Unver T."/>
            <person name="Budak H."/>
            <person name="Gulick P.J."/>
            <person name="Galiba G."/>
            <person name="Kalapos B."/>
            <person name="Nelson D.R."/>
            <person name="Li P."/>
            <person name="You F.M."/>
            <person name="Luo M.C."/>
            <person name="Dvorak J."/>
        </authorList>
    </citation>
    <scope>NUCLEOTIDE SEQUENCE [LARGE SCALE GENOMIC DNA]</scope>
    <source>
        <strain evidence="1">cv. AL8/78</strain>
    </source>
</reference>
<name>A0A453NN93_AEGTS</name>
<dbReference type="EnsemblPlants" id="AET6Gv20426400.1">
    <property type="protein sequence ID" value="AET6Gv20426400.1"/>
    <property type="gene ID" value="AET6Gv20426400"/>
</dbReference>
<keyword evidence="2" id="KW-1185">Reference proteome</keyword>
<dbReference type="AlphaFoldDB" id="A0A453NN93"/>
<sequence>MCDHPIQPSLPLWLHTIKVGFDRRSSPCNDASVKVEGLWQRNRTRTQYPHPLAFVHWKPDNKNREQRRRQWACCLASR</sequence>
<dbReference type="Proteomes" id="UP000015105">
    <property type="component" value="Chromosome 6D"/>
</dbReference>
<reference evidence="2" key="1">
    <citation type="journal article" date="2014" name="Science">
        <title>Ancient hybridizations among the ancestral genomes of bread wheat.</title>
        <authorList>
            <consortium name="International Wheat Genome Sequencing Consortium,"/>
            <person name="Marcussen T."/>
            <person name="Sandve S.R."/>
            <person name="Heier L."/>
            <person name="Spannagl M."/>
            <person name="Pfeifer M."/>
            <person name="Jakobsen K.S."/>
            <person name="Wulff B.B."/>
            <person name="Steuernagel B."/>
            <person name="Mayer K.F."/>
            <person name="Olsen O.A."/>
        </authorList>
    </citation>
    <scope>NUCLEOTIDE SEQUENCE [LARGE SCALE GENOMIC DNA]</scope>
    <source>
        <strain evidence="2">cv. AL8/78</strain>
    </source>
</reference>
<dbReference type="Gramene" id="AET6Gv20426400.1">
    <property type="protein sequence ID" value="AET6Gv20426400.1"/>
    <property type="gene ID" value="AET6Gv20426400"/>
</dbReference>
<proteinExistence type="predicted"/>
<evidence type="ECO:0000313" key="2">
    <source>
        <dbReference type="Proteomes" id="UP000015105"/>
    </source>
</evidence>
<reference evidence="1" key="3">
    <citation type="journal article" date="2017" name="Nature">
        <title>Genome sequence of the progenitor of the wheat D genome Aegilops tauschii.</title>
        <authorList>
            <person name="Luo M.C."/>
            <person name="Gu Y.Q."/>
            <person name="Puiu D."/>
            <person name="Wang H."/>
            <person name="Twardziok S.O."/>
            <person name="Deal K.R."/>
            <person name="Huo N."/>
            <person name="Zhu T."/>
            <person name="Wang L."/>
            <person name="Wang Y."/>
            <person name="McGuire P.E."/>
            <person name="Liu S."/>
            <person name="Long H."/>
            <person name="Ramasamy R.K."/>
            <person name="Rodriguez J.C."/>
            <person name="Van S.L."/>
            <person name="Yuan L."/>
            <person name="Wang Z."/>
            <person name="Xia Z."/>
            <person name="Xiao L."/>
            <person name="Anderson O.D."/>
            <person name="Ouyang S."/>
            <person name="Liang Y."/>
            <person name="Zimin A.V."/>
            <person name="Pertea G."/>
            <person name="Qi P."/>
            <person name="Bennetzen J.L."/>
            <person name="Dai X."/>
            <person name="Dawson M.W."/>
            <person name="Muller H.G."/>
            <person name="Kugler K."/>
            <person name="Rivarola-Duarte L."/>
            <person name="Spannagl M."/>
            <person name="Mayer K.F.X."/>
            <person name="Lu F.H."/>
            <person name="Bevan M.W."/>
            <person name="Leroy P."/>
            <person name="Li P."/>
            <person name="You F.M."/>
            <person name="Sun Q."/>
            <person name="Liu Z."/>
            <person name="Lyons E."/>
            <person name="Wicker T."/>
            <person name="Salzberg S.L."/>
            <person name="Devos K.M."/>
            <person name="Dvorak J."/>
        </authorList>
    </citation>
    <scope>NUCLEOTIDE SEQUENCE [LARGE SCALE GENOMIC DNA]</scope>
    <source>
        <strain evidence="1">cv. AL8/78</strain>
    </source>
</reference>
<reference evidence="2" key="2">
    <citation type="journal article" date="2017" name="Nat. Plants">
        <title>The Aegilops tauschii genome reveals multiple impacts of transposons.</title>
        <authorList>
            <person name="Zhao G."/>
            <person name="Zou C."/>
            <person name="Li K."/>
            <person name="Wang K."/>
            <person name="Li T."/>
            <person name="Gao L."/>
            <person name="Zhang X."/>
            <person name="Wang H."/>
            <person name="Yang Z."/>
            <person name="Liu X."/>
            <person name="Jiang W."/>
            <person name="Mao L."/>
            <person name="Kong X."/>
            <person name="Jiao Y."/>
            <person name="Jia J."/>
        </authorList>
    </citation>
    <scope>NUCLEOTIDE SEQUENCE [LARGE SCALE GENOMIC DNA]</scope>
    <source>
        <strain evidence="2">cv. AL8/78</strain>
    </source>
</reference>
<reference evidence="1" key="4">
    <citation type="submission" date="2019-03" db="UniProtKB">
        <authorList>
            <consortium name="EnsemblPlants"/>
        </authorList>
    </citation>
    <scope>IDENTIFICATION</scope>
</reference>